<proteinExistence type="predicted"/>
<evidence type="ECO:0000256" key="1">
    <source>
        <dbReference type="SAM" id="Phobius"/>
    </source>
</evidence>
<evidence type="ECO:0000259" key="2">
    <source>
        <dbReference type="Pfam" id="PF04773"/>
    </source>
</evidence>
<evidence type="ECO:0000313" key="4">
    <source>
        <dbReference type="EMBL" id="NME86898.1"/>
    </source>
</evidence>
<comment type="caution">
    <text evidence="4">The sequence shown here is derived from an EMBL/GenBank/DDBJ whole genome shotgun (WGS) entry which is preliminary data.</text>
</comment>
<protein>
    <submittedName>
        <fullName evidence="4">DUF4974 domain-containing protein</fullName>
    </submittedName>
</protein>
<accession>A0A7X9XIX6</accession>
<evidence type="ECO:0000313" key="5">
    <source>
        <dbReference type="Proteomes" id="UP000520291"/>
    </source>
</evidence>
<dbReference type="Proteomes" id="UP000520291">
    <property type="component" value="Unassembled WGS sequence"/>
</dbReference>
<keyword evidence="1" id="KW-1133">Transmembrane helix</keyword>
<feature type="transmembrane region" description="Helical" evidence="1">
    <location>
        <begin position="80"/>
        <end position="101"/>
    </location>
</feature>
<dbReference type="RefSeq" id="WP_168947895.1">
    <property type="nucleotide sequence ID" value="NZ_JABAGL010000017.1"/>
</dbReference>
<dbReference type="InterPro" id="IPR012373">
    <property type="entry name" value="Ferrdict_sens_TM"/>
</dbReference>
<dbReference type="InterPro" id="IPR006860">
    <property type="entry name" value="FecR"/>
</dbReference>
<keyword evidence="1" id="KW-0472">Membrane</keyword>
<feature type="domain" description="Protein FecR C-terminal" evidence="3">
    <location>
        <begin position="252"/>
        <end position="318"/>
    </location>
</feature>
<dbReference type="Pfam" id="PF04773">
    <property type="entry name" value="FecR"/>
    <property type="match status" value="1"/>
</dbReference>
<reference evidence="4 5" key="1">
    <citation type="submission" date="2020-04" db="EMBL/GenBank/DDBJ databases">
        <authorList>
            <person name="Hitch T.C.A."/>
            <person name="Wylensek D."/>
            <person name="Clavel T."/>
        </authorList>
    </citation>
    <scope>NUCLEOTIDE SEQUENCE [LARGE SCALE GENOMIC DNA]</scope>
    <source>
        <strain evidence="4 5">WCA3-601-WT-5E</strain>
    </source>
</reference>
<feature type="domain" description="FecR protein" evidence="2">
    <location>
        <begin position="112"/>
        <end position="199"/>
    </location>
</feature>
<dbReference type="InterPro" id="IPR032508">
    <property type="entry name" value="FecR_C"/>
</dbReference>
<sequence length="329" mass="37527">MKDLDQKYRNDNLSIEELSELQHCFGRENIDKIEDAMYKHWMFDDIDTTDVDDIRINAIKKKVDSKIARQNVFKINMIRVLKVAVVIMLPVFITISIYLYVENVNYFTEEMVVVTGPGEKTSMTLPDGTKVTMNYNSQLCYRPNSYNKKEREIKFYGEAYFEVSKRKECPFYILSRNFKVKVLGTSFNLSARENSLTAELALDTGSVLFTSVKTGKNVILQPSQTAILDYTTGGITVTTKENVATAWKRGDLEFRNLPLIDVLKKVEEAFAVQIKLDTEISTNDLFTGTLPTARLNEALEIIEKSYNIKAVVEGRNIVFIKADIATVAR</sequence>
<dbReference type="Gene3D" id="3.55.50.30">
    <property type="match status" value="1"/>
</dbReference>
<evidence type="ECO:0000259" key="3">
    <source>
        <dbReference type="Pfam" id="PF16344"/>
    </source>
</evidence>
<dbReference type="GO" id="GO:0016989">
    <property type="term" value="F:sigma factor antagonist activity"/>
    <property type="evidence" value="ECO:0007669"/>
    <property type="project" value="TreeGrafter"/>
</dbReference>
<name>A0A7X9XIX6_9BACE</name>
<dbReference type="AlphaFoldDB" id="A0A7X9XIX6"/>
<dbReference type="Gene3D" id="2.60.120.1440">
    <property type="match status" value="1"/>
</dbReference>
<keyword evidence="1" id="KW-0812">Transmembrane</keyword>
<dbReference type="PANTHER" id="PTHR30273">
    <property type="entry name" value="PERIPLASMIC SIGNAL SENSOR AND SIGMA FACTOR ACTIVATOR FECR-RELATED"/>
    <property type="match status" value="1"/>
</dbReference>
<dbReference type="PANTHER" id="PTHR30273:SF2">
    <property type="entry name" value="PROTEIN FECR"/>
    <property type="match status" value="1"/>
</dbReference>
<dbReference type="Pfam" id="PF16344">
    <property type="entry name" value="FecR_C"/>
    <property type="match status" value="1"/>
</dbReference>
<dbReference type="EMBL" id="JABAGL010000017">
    <property type="protein sequence ID" value="NME86898.1"/>
    <property type="molecule type" value="Genomic_DNA"/>
</dbReference>
<gene>
    <name evidence="4" type="ORF">HF841_12860</name>
</gene>
<organism evidence="4 5">
    <name type="scientific">Bacteroides eggerthii</name>
    <dbReference type="NCBI Taxonomy" id="28111"/>
    <lineage>
        <taxon>Bacteria</taxon>
        <taxon>Pseudomonadati</taxon>
        <taxon>Bacteroidota</taxon>
        <taxon>Bacteroidia</taxon>
        <taxon>Bacteroidales</taxon>
        <taxon>Bacteroidaceae</taxon>
        <taxon>Bacteroides</taxon>
    </lineage>
</organism>